<feature type="transmembrane region" description="Helical" evidence="6">
    <location>
        <begin position="298"/>
        <end position="323"/>
    </location>
</feature>
<dbReference type="PANTHER" id="PTHR35007:SF2">
    <property type="entry name" value="PILUS ASSEMBLE PROTEIN"/>
    <property type="match status" value="1"/>
</dbReference>
<reference evidence="8 9" key="1">
    <citation type="journal article" date="2013" name="Genome Announc.">
        <title>Complete Genome Sequence of a Chinese Strain of 'Candidatus Liberibacter asiaticus'.</title>
        <authorList>
            <person name="Lin H."/>
            <person name="Han C.S."/>
            <person name="Liu B."/>
            <person name="Lou B."/>
            <person name="Bai X."/>
            <person name="Deng C."/>
            <person name="Civerolo E.L."/>
            <person name="Gupta G."/>
        </authorList>
    </citation>
    <scope>NUCLEOTIDE SEQUENCE [LARGE SCALE GENOMIC DNA]</scope>
    <source>
        <strain evidence="9">gxpsy</strain>
    </source>
</reference>
<dbReference type="EMBL" id="CP004005">
    <property type="protein sequence ID" value="AGH16843.1"/>
    <property type="molecule type" value="Genomic_DNA"/>
</dbReference>
<feature type="transmembrane region" description="Helical" evidence="6">
    <location>
        <begin position="111"/>
        <end position="136"/>
    </location>
</feature>
<proteinExistence type="predicted"/>
<evidence type="ECO:0000256" key="4">
    <source>
        <dbReference type="ARBA" id="ARBA00022989"/>
    </source>
</evidence>
<accession>A0ABM5NF94</accession>
<gene>
    <name evidence="8" type="ORF">WSI_02365</name>
</gene>
<evidence type="ECO:0000256" key="1">
    <source>
        <dbReference type="ARBA" id="ARBA00004651"/>
    </source>
</evidence>
<feature type="domain" description="Type II secretion system protein GspF" evidence="7">
    <location>
        <begin position="187"/>
        <end position="315"/>
    </location>
</feature>
<keyword evidence="5 6" id="KW-0472">Membrane</keyword>
<keyword evidence="3 6" id="KW-0812">Transmembrane</keyword>
<evidence type="ECO:0000313" key="8">
    <source>
        <dbReference type="EMBL" id="AGH16843.1"/>
    </source>
</evidence>
<keyword evidence="2" id="KW-1003">Cell membrane</keyword>
<comment type="subcellular location">
    <subcellularLocation>
        <location evidence="1">Cell membrane</location>
        <topology evidence="1">Multi-pass membrane protein</topology>
    </subcellularLocation>
</comment>
<evidence type="ECO:0000259" key="7">
    <source>
        <dbReference type="Pfam" id="PF00482"/>
    </source>
</evidence>
<feature type="transmembrane region" description="Helical" evidence="6">
    <location>
        <begin position="148"/>
        <end position="172"/>
    </location>
</feature>
<dbReference type="InterPro" id="IPR018076">
    <property type="entry name" value="T2SS_GspF_dom"/>
</dbReference>
<protein>
    <submittedName>
        <fullName evidence="8">Pilus component protein</fullName>
    </submittedName>
</protein>
<keyword evidence="9" id="KW-1185">Reference proteome</keyword>
<evidence type="ECO:0000256" key="3">
    <source>
        <dbReference type="ARBA" id="ARBA00022692"/>
    </source>
</evidence>
<organism evidence="8 9">
    <name type="scientific">Candidatus Liberibacter asiaticus str. gxpsy</name>
    <dbReference type="NCBI Taxonomy" id="1174529"/>
    <lineage>
        <taxon>Bacteria</taxon>
        <taxon>Pseudomonadati</taxon>
        <taxon>Pseudomonadota</taxon>
        <taxon>Alphaproteobacteria</taxon>
        <taxon>Hyphomicrobiales</taxon>
        <taxon>Rhizobiaceae</taxon>
        <taxon>Liberibacter</taxon>
    </lineage>
</organism>
<dbReference type="Pfam" id="PF00482">
    <property type="entry name" value="T2SSF"/>
    <property type="match status" value="1"/>
</dbReference>
<dbReference type="PANTHER" id="PTHR35007">
    <property type="entry name" value="INTEGRAL MEMBRANE PROTEIN-RELATED"/>
    <property type="match status" value="1"/>
</dbReference>
<evidence type="ECO:0000256" key="2">
    <source>
        <dbReference type="ARBA" id="ARBA00022475"/>
    </source>
</evidence>
<evidence type="ECO:0000256" key="6">
    <source>
        <dbReference type="SAM" id="Phobius"/>
    </source>
</evidence>
<dbReference type="RefSeq" id="WP_015452440.1">
    <property type="nucleotide sequence ID" value="NC_020549.1"/>
</dbReference>
<evidence type="ECO:0000313" key="9">
    <source>
        <dbReference type="Proteomes" id="UP000011820"/>
    </source>
</evidence>
<dbReference type="Proteomes" id="UP000011820">
    <property type="component" value="Chromosome"/>
</dbReference>
<feature type="transmembrane region" description="Helical" evidence="6">
    <location>
        <begin position="14"/>
        <end position="36"/>
    </location>
</feature>
<name>A0ABM5NF94_LIBAS</name>
<keyword evidence="4 6" id="KW-1133">Transmembrane helix</keyword>
<sequence length="329" mass="36875">MPHYFFDLFDATELAVAITTAVSIFSLIYAVVIPSLGSGELEKRMKSVAVEREILRKQQITSLQKDSASSRLRTRDSKSLRNFVKKLNLKAILVDENIVNKLRAAGFRSEYSLNILLVVRLVVPIIFLILGIIWIFGYDKLLEYPFQLRVGAVILIGYVGFCAPSVWISNLVQKRQSSIKRAWPDALDLLLICVESGISIDQALRRVAEDIGGQSVPLSEEMLLTIAELSFLPNRQVAFENFYNRTQMDCVRNATQALIQSDRYGTSIGDSLRVLVSETRSERLMEAEKKAASLGPKLTVPMIIFFLPVLILVIIGPAILSIIDTMKDH</sequence>
<dbReference type="GeneID" id="93076847"/>
<evidence type="ECO:0000256" key="5">
    <source>
        <dbReference type="ARBA" id="ARBA00023136"/>
    </source>
</evidence>